<keyword evidence="3" id="KW-1185">Reference proteome</keyword>
<protein>
    <submittedName>
        <fullName evidence="2">Uncharacterized protein</fullName>
    </submittedName>
</protein>
<dbReference type="AlphaFoldDB" id="A0A8H7V6R3"/>
<name>A0A8H7V6R3_9FUNG</name>
<reference evidence="2 3" key="1">
    <citation type="submission" date="2020-12" db="EMBL/GenBank/DDBJ databases">
        <title>Metabolic potential, ecology and presence of endohyphal bacteria is reflected in genomic diversity of Mucoromycotina.</title>
        <authorList>
            <person name="Muszewska A."/>
            <person name="Okrasinska A."/>
            <person name="Steczkiewicz K."/>
            <person name="Drgas O."/>
            <person name="Orlowska M."/>
            <person name="Perlinska-Lenart U."/>
            <person name="Aleksandrzak-Piekarczyk T."/>
            <person name="Szatraj K."/>
            <person name="Zielenkiewicz U."/>
            <person name="Pilsyk S."/>
            <person name="Malc E."/>
            <person name="Mieczkowski P."/>
            <person name="Kruszewska J.S."/>
            <person name="Biernat P."/>
            <person name="Pawlowska J."/>
        </authorList>
    </citation>
    <scope>NUCLEOTIDE SEQUENCE [LARGE SCALE GENOMIC DNA]</scope>
    <source>
        <strain evidence="2 3">CBS 142.35</strain>
    </source>
</reference>
<evidence type="ECO:0000256" key="1">
    <source>
        <dbReference type="SAM" id="MobiDB-lite"/>
    </source>
</evidence>
<dbReference type="EMBL" id="JAEPRB010000769">
    <property type="protein sequence ID" value="KAG2212226.1"/>
    <property type="molecule type" value="Genomic_DNA"/>
</dbReference>
<feature type="compositionally biased region" description="Polar residues" evidence="1">
    <location>
        <begin position="77"/>
        <end position="91"/>
    </location>
</feature>
<accession>A0A8H7V6R3</accession>
<sequence length="138" mass="15887">MNNDNDNSKVSNQQDYLTKDDVKDIEYCDSQRFVLINENELLALEVDNPTIQKELERIEKIEDYDTSLLIQLDELQETSSRQASLQPQSPSDYVDIDDDECFDYGTNTNSMSESITSSIIEKVNNIDNTTINHLPKKM</sequence>
<feature type="region of interest" description="Disordered" evidence="1">
    <location>
        <begin position="77"/>
        <end position="96"/>
    </location>
</feature>
<gene>
    <name evidence="2" type="ORF">INT45_008093</name>
</gene>
<proteinExistence type="predicted"/>
<evidence type="ECO:0000313" key="2">
    <source>
        <dbReference type="EMBL" id="KAG2212226.1"/>
    </source>
</evidence>
<comment type="caution">
    <text evidence="2">The sequence shown here is derived from an EMBL/GenBank/DDBJ whole genome shotgun (WGS) entry which is preliminary data.</text>
</comment>
<dbReference type="Proteomes" id="UP000646827">
    <property type="component" value="Unassembled WGS sequence"/>
</dbReference>
<organism evidence="2 3">
    <name type="scientific">Circinella minor</name>
    <dbReference type="NCBI Taxonomy" id="1195481"/>
    <lineage>
        <taxon>Eukaryota</taxon>
        <taxon>Fungi</taxon>
        <taxon>Fungi incertae sedis</taxon>
        <taxon>Mucoromycota</taxon>
        <taxon>Mucoromycotina</taxon>
        <taxon>Mucoromycetes</taxon>
        <taxon>Mucorales</taxon>
        <taxon>Lichtheimiaceae</taxon>
        <taxon>Circinella</taxon>
    </lineage>
</organism>
<evidence type="ECO:0000313" key="3">
    <source>
        <dbReference type="Proteomes" id="UP000646827"/>
    </source>
</evidence>